<dbReference type="SMART" id="SM00175">
    <property type="entry name" value="RAB"/>
    <property type="match status" value="1"/>
</dbReference>
<dbReference type="CDD" id="cd00154">
    <property type="entry name" value="Rab"/>
    <property type="match status" value="1"/>
</dbReference>
<dbReference type="Pfam" id="PF00071">
    <property type="entry name" value="Ras"/>
    <property type="match status" value="1"/>
</dbReference>
<dbReference type="InterPro" id="IPR027417">
    <property type="entry name" value="P-loop_NTPase"/>
</dbReference>
<dbReference type="GO" id="GO:0005525">
    <property type="term" value="F:GTP binding"/>
    <property type="evidence" value="ECO:0007669"/>
    <property type="project" value="InterPro"/>
</dbReference>
<accession>A0A9K3CTL3</accession>
<keyword evidence="2" id="KW-1185">Reference proteome</keyword>
<gene>
    <name evidence="1" type="ORF">KIPB_003547</name>
</gene>
<dbReference type="SMART" id="SM00173">
    <property type="entry name" value="RAS"/>
    <property type="match status" value="1"/>
</dbReference>
<dbReference type="PRINTS" id="PR00449">
    <property type="entry name" value="RASTRNSFRMNG"/>
</dbReference>
<organism evidence="1 2">
    <name type="scientific">Kipferlia bialata</name>
    <dbReference type="NCBI Taxonomy" id="797122"/>
    <lineage>
        <taxon>Eukaryota</taxon>
        <taxon>Metamonada</taxon>
        <taxon>Carpediemonas-like organisms</taxon>
        <taxon>Kipferlia</taxon>
    </lineage>
</organism>
<dbReference type="SUPFAM" id="SSF52540">
    <property type="entry name" value="P-loop containing nucleoside triphosphate hydrolases"/>
    <property type="match status" value="1"/>
</dbReference>
<dbReference type="InterPro" id="IPR050209">
    <property type="entry name" value="Rab_GTPases_membrane_traffic"/>
</dbReference>
<dbReference type="SMART" id="SM00174">
    <property type="entry name" value="RHO"/>
    <property type="match status" value="1"/>
</dbReference>
<reference evidence="1 2" key="1">
    <citation type="journal article" date="2018" name="PLoS ONE">
        <title>The draft genome of Kipferlia bialata reveals reductive genome evolution in fornicate parasites.</title>
        <authorList>
            <person name="Tanifuji G."/>
            <person name="Takabayashi S."/>
            <person name="Kume K."/>
            <person name="Takagi M."/>
            <person name="Nakayama T."/>
            <person name="Kamikawa R."/>
            <person name="Inagaki Y."/>
            <person name="Hashimoto T."/>
        </authorList>
    </citation>
    <scope>NUCLEOTIDE SEQUENCE [LARGE SCALE GENOMIC DNA]</scope>
    <source>
        <strain evidence="1">NY0173</strain>
    </source>
</reference>
<evidence type="ECO:0000313" key="1">
    <source>
        <dbReference type="EMBL" id="GIQ82416.1"/>
    </source>
</evidence>
<dbReference type="Proteomes" id="UP000265618">
    <property type="component" value="Unassembled WGS sequence"/>
</dbReference>
<dbReference type="InterPro" id="IPR001806">
    <property type="entry name" value="Small_GTPase"/>
</dbReference>
<evidence type="ECO:0000313" key="2">
    <source>
        <dbReference type="Proteomes" id="UP000265618"/>
    </source>
</evidence>
<comment type="caution">
    <text evidence="1">The sequence shown here is derived from an EMBL/GenBank/DDBJ whole genome shotgun (WGS) entry which is preliminary data.</text>
</comment>
<dbReference type="PROSITE" id="PS51419">
    <property type="entry name" value="RAB"/>
    <property type="match status" value="1"/>
</dbReference>
<dbReference type="EMBL" id="BDIP01000687">
    <property type="protein sequence ID" value="GIQ82416.1"/>
    <property type="molecule type" value="Genomic_DNA"/>
</dbReference>
<sequence length="144" mass="15620">MLGDDSVGKSSLLTRYVEGSFRLDTLSTIGVDFKSKDVGVGNMRVRLQIWDTSGQQRYMSITKVSTETGAAYAKENSMMYVETSALEGTNVSSAFHPLAHAVCADIESGRVGDGVFTPYLEHSDSEGGAVHVEAAREERVSRCF</sequence>
<protein>
    <submittedName>
        <fullName evidence="1">Small GTPase superfamily, Rho type</fullName>
    </submittedName>
</protein>
<dbReference type="Gene3D" id="3.40.50.300">
    <property type="entry name" value="P-loop containing nucleotide triphosphate hydrolases"/>
    <property type="match status" value="2"/>
</dbReference>
<dbReference type="AlphaFoldDB" id="A0A9K3CTL3"/>
<name>A0A9K3CTL3_9EUKA</name>
<dbReference type="OrthoDB" id="9989112at2759"/>
<dbReference type="PANTHER" id="PTHR47979">
    <property type="entry name" value="DRAB11-RELATED"/>
    <property type="match status" value="1"/>
</dbReference>
<dbReference type="GO" id="GO:0003924">
    <property type="term" value="F:GTPase activity"/>
    <property type="evidence" value="ECO:0007669"/>
    <property type="project" value="InterPro"/>
</dbReference>
<proteinExistence type="predicted"/>